<accession>A0A6A5VFK7</accession>
<dbReference type="EMBL" id="ML976668">
    <property type="protein sequence ID" value="KAF1975954.1"/>
    <property type="molecule type" value="Genomic_DNA"/>
</dbReference>
<evidence type="ECO:0000313" key="2">
    <source>
        <dbReference type="Proteomes" id="UP000800036"/>
    </source>
</evidence>
<organism evidence="1 2">
    <name type="scientific">Bimuria novae-zelandiae CBS 107.79</name>
    <dbReference type="NCBI Taxonomy" id="1447943"/>
    <lineage>
        <taxon>Eukaryota</taxon>
        <taxon>Fungi</taxon>
        <taxon>Dikarya</taxon>
        <taxon>Ascomycota</taxon>
        <taxon>Pezizomycotina</taxon>
        <taxon>Dothideomycetes</taxon>
        <taxon>Pleosporomycetidae</taxon>
        <taxon>Pleosporales</taxon>
        <taxon>Massarineae</taxon>
        <taxon>Didymosphaeriaceae</taxon>
        <taxon>Bimuria</taxon>
    </lineage>
</organism>
<dbReference type="Proteomes" id="UP000800036">
    <property type="component" value="Unassembled WGS sequence"/>
</dbReference>
<feature type="non-terminal residue" evidence="1">
    <location>
        <position position="1"/>
    </location>
</feature>
<protein>
    <submittedName>
        <fullName evidence="1">Uncharacterized protein</fullName>
    </submittedName>
</protein>
<gene>
    <name evidence="1" type="ORF">BU23DRAFT_456830</name>
</gene>
<keyword evidence="2" id="KW-1185">Reference proteome</keyword>
<evidence type="ECO:0000313" key="1">
    <source>
        <dbReference type="EMBL" id="KAF1975954.1"/>
    </source>
</evidence>
<proteinExistence type="predicted"/>
<reference evidence="1" key="1">
    <citation type="journal article" date="2020" name="Stud. Mycol.">
        <title>101 Dothideomycetes genomes: a test case for predicting lifestyles and emergence of pathogens.</title>
        <authorList>
            <person name="Haridas S."/>
            <person name="Albert R."/>
            <person name="Binder M."/>
            <person name="Bloem J."/>
            <person name="Labutti K."/>
            <person name="Salamov A."/>
            <person name="Andreopoulos B."/>
            <person name="Baker S."/>
            <person name="Barry K."/>
            <person name="Bills G."/>
            <person name="Bluhm B."/>
            <person name="Cannon C."/>
            <person name="Castanera R."/>
            <person name="Culley D."/>
            <person name="Daum C."/>
            <person name="Ezra D."/>
            <person name="Gonzalez J."/>
            <person name="Henrissat B."/>
            <person name="Kuo A."/>
            <person name="Liang C."/>
            <person name="Lipzen A."/>
            <person name="Lutzoni F."/>
            <person name="Magnuson J."/>
            <person name="Mondo S."/>
            <person name="Nolan M."/>
            <person name="Ohm R."/>
            <person name="Pangilinan J."/>
            <person name="Park H.-J."/>
            <person name="Ramirez L."/>
            <person name="Alfaro M."/>
            <person name="Sun H."/>
            <person name="Tritt A."/>
            <person name="Yoshinaga Y."/>
            <person name="Zwiers L.-H."/>
            <person name="Turgeon B."/>
            <person name="Goodwin S."/>
            <person name="Spatafora J."/>
            <person name="Crous P."/>
            <person name="Grigoriev I."/>
        </authorList>
    </citation>
    <scope>NUCLEOTIDE SEQUENCE</scope>
    <source>
        <strain evidence="1">CBS 107.79</strain>
    </source>
</reference>
<sequence>KAKIAKLRKVAKLYKEKIIAEKRVAREAAKVAREKKRAEKATECARKKEAYNREKTIQFIRKDKRKALQLSI</sequence>
<name>A0A6A5VFK7_9PLEO</name>
<dbReference type="AlphaFoldDB" id="A0A6A5VFK7"/>